<dbReference type="GeneID" id="105436929"/>
<keyword evidence="7" id="KW-0963">Cytoplasm</keyword>
<feature type="compositionally biased region" description="Low complexity" evidence="21">
    <location>
        <begin position="835"/>
        <end position="859"/>
    </location>
</feature>
<dbReference type="Gene3D" id="3.10.20.90">
    <property type="entry name" value="Phosphatidylinositol 3-kinase Catalytic Subunit, Chain A, domain 1"/>
    <property type="match status" value="1"/>
</dbReference>
<dbReference type="PANTHER" id="PTHR46221">
    <property type="entry name" value="FERM AND PDZ DOMAIN-CONTAINING PROTEIN FAMILY MEMBER"/>
    <property type="match status" value="1"/>
</dbReference>
<dbReference type="EC" id="2.7.10.2" evidence="5"/>
<dbReference type="Pfam" id="PF07714">
    <property type="entry name" value="PK_Tyr_Ser-Thr"/>
    <property type="match status" value="1"/>
</dbReference>
<dbReference type="FunFam" id="1.10.510.10:FF:000039">
    <property type="entry name" value="Focal adhesion kinase, isoform D"/>
    <property type="match status" value="1"/>
</dbReference>
<dbReference type="PROSITE" id="PS50011">
    <property type="entry name" value="PROTEIN_KINASE_DOM"/>
    <property type="match status" value="1"/>
</dbReference>
<dbReference type="InterPro" id="IPR011993">
    <property type="entry name" value="PH-like_dom_sf"/>
</dbReference>
<keyword evidence="6" id="KW-1003">Cell membrane</keyword>
<proteinExistence type="inferred from homology"/>
<sequence>MASKAGEKMMLKVYQPNGSFNSVKCMETTDIKSVIHAVVSKLARGERAFESSFAVRLQHTLSEDCHWLHRDLTVGQVKKKYEAYHPAIEWKYELRVRYLPKNFHVLLEKDKVSFFYFYDQVRCDYMNEVAELVEQDMSLQLGCLEMRRFFKDMPQIALDKKANFDYLEKEIGLKRFIPKNVIDNTKPKNLRKLILQYFKQFANLNEEQCVFKFFEVLTTIHRFDHEKFKCALGTGWSISVELVIGPDDGISCLTDKAATPTKMADFDQVQSVQSLSTDNDKKGLLQLKIAGANECDHNFHVYGHAAVDMDSVYITTPSPTIAEDMADLIDGYCRLVLNTEQSLIIRAQQAFNAVTRRSAKKAKNAVQDVIQGDRALPSLPGDSRLPSTEGSNEVTVSGRKKLPTIKSGGLSDDYAEIVDDDDYAMPAAKDYEISRELVTLVETIGQGQFGDVHKGIYIDQDEKVEVAVKTCKVESTQALGERFLEEAYIMKQFDHPHIIKLIGVCTDPPIWIVMELAPFGEMRMFLQAHKDELTLASLILYAYQLSMALSYLESKKFVHRDIAARNLLVVAKDNVKLGDFGLSRLLHDHSYYKASKGKLPIKWMAPESINFRRFTSASDVWMFGVCMWEILMYGVKPFQGVKNNEVIGRIENGERLPMPAACPPTLYSVMTLCWSYEPSKRPNFKDLKTRLKWLFCEILEEEKEQEDAVLKQEKRRILSTWGFPEEPPPKERTEAEKQNELERIGDALRRQRLESEADSEWLATSAQTLRPDVRRAGGRMLVQEGQNGNREPYGGQPLYEAFDQKPSSAPSTLTTSAADQYYQTTDEVRRELPAEPSEQETTASQQQPQQPQPQPIGEQIAPTLDMDRTDDYVFENTTQVVRAVMEMVNLVHAVKSDQYVNLVRDIGLALKSLLGSVDTLYSDLPGETHRGIQMAHKVLSSDMGELINAMKLAQKYATTTLDQDYKRGMIQAGHVLAVDAKNLLDAVDTARLQAQDIFMGGTRQQEELS</sequence>
<dbReference type="GO" id="GO:0005524">
    <property type="term" value="F:ATP binding"/>
    <property type="evidence" value="ECO:0007669"/>
    <property type="project" value="UniProtKB-UniRule"/>
</dbReference>
<evidence type="ECO:0000313" key="24">
    <source>
        <dbReference type="EnsemblMetazoa" id="XP_030838873"/>
    </source>
</evidence>
<dbReference type="CDD" id="cd13190">
    <property type="entry name" value="FERM_C_FAK1"/>
    <property type="match status" value="1"/>
</dbReference>
<dbReference type="InterPro" id="IPR011009">
    <property type="entry name" value="Kinase-like_dom_sf"/>
</dbReference>
<dbReference type="InterPro" id="IPR020635">
    <property type="entry name" value="Tyr_kinase_cat_dom"/>
</dbReference>
<dbReference type="PRINTS" id="PR00109">
    <property type="entry name" value="TYRKINASE"/>
</dbReference>
<dbReference type="Gene3D" id="2.30.29.30">
    <property type="entry name" value="Pleckstrin-homology domain (PH domain)/Phosphotyrosine-binding domain (PTB)"/>
    <property type="match status" value="1"/>
</dbReference>
<evidence type="ECO:0000313" key="25">
    <source>
        <dbReference type="Proteomes" id="UP000007110"/>
    </source>
</evidence>
<dbReference type="SUPFAM" id="SSF54236">
    <property type="entry name" value="Ubiquitin-like"/>
    <property type="match status" value="1"/>
</dbReference>
<keyword evidence="15" id="KW-0829">Tyrosine-protein kinase</keyword>
<dbReference type="Pfam" id="PF03623">
    <property type="entry name" value="Focal_AT"/>
    <property type="match status" value="1"/>
</dbReference>
<dbReference type="InterPro" id="IPR001245">
    <property type="entry name" value="Ser-Thr/Tyr_kinase_cat_dom"/>
</dbReference>
<evidence type="ECO:0000256" key="11">
    <source>
        <dbReference type="ARBA" id="ARBA00022777"/>
    </source>
</evidence>
<dbReference type="FunFam" id="3.30.200.20:FF:000194">
    <property type="entry name" value="protein-tyrosine kinase 2-beta isoform X1"/>
    <property type="match status" value="1"/>
</dbReference>
<feature type="domain" description="FERM" evidence="23">
    <location>
        <begin position="9"/>
        <end position="340"/>
    </location>
</feature>
<dbReference type="SMART" id="SM00295">
    <property type="entry name" value="B41"/>
    <property type="match status" value="1"/>
</dbReference>
<dbReference type="InterPro" id="IPR008266">
    <property type="entry name" value="Tyr_kinase_AS"/>
</dbReference>
<evidence type="ECO:0000259" key="22">
    <source>
        <dbReference type="PROSITE" id="PS50011"/>
    </source>
</evidence>
<evidence type="ECO:0000256" key="16">
    <source>
        <dbReference type="ARBA" id="ARBA00023273"/>
    </source>
</evidence>
<feature type="region of interest" description="Disordered" evidence="21">
    <location>
        <begin position="373"/>
        <end position="397"/>
    </location>
</feature>
<dbReference type="GO" id="GO:0005737">
    <property type="term" value="C:cytoplasm"/>
    <property type="evidence" value="ECO:0007669"/>
    <property type="project" value="UniProtKB-SubCell"/>
</dbReference>
<evidence type="ECO:0000256" key="15">
    <source>
        <dbReference type="ARBA" id="ARBA00023137"/>
    </source>
</evidence>
<evidence type="ECO:0000256" key="2">
    <source>
        <dbReference type="ARBA" id="ARBA00004316"/>
    </source>
</evidence>
<name>A0A7M7SXN0_STRPU</name>
<evidence type="ECO:0000256" key="19">
    <source>
        <dbReference type="PROSITE-ProRule" id="PRU10141"/>
    </source>
</evidence>
<evidence type="ECO:0000256" key="12">
    <source>
        <dbReference type="ARBA" id="ARBA00022840"/>
    </source>
</evidence>
<evidence type="ECO:0000256" key="9">
    <source>
        <dbReference type="ARBA" id="ARBA00022679"/>
    </source>
</evidence>
<comment type="similarity">
    <text evidence="18">Belongs to the protein kinase superfamily. Tyr protein kinase family. Fes/fps subfamily.</text>
</comment>
<keyword evidence="20" id="KW-0175">Coiled coil</keyword>
<dbReference type="InterPro" id="IPR000719">
    <property type="entry name" value="Prot_kinase_dom"/>
</dbReference>
<keyword evidence="11" id="KW-0418">Kinase</keyword>
<keyword evidence="25" id="KW-1185">Reference proteome</keyword>
<dbReference type="SUPFAM" id="SSF68993">
    <property type="entry name" value="FAT domain of focal adhesion kinase"/>
    <property type="match status" value="1"/>
</dbReference>
<dbReference type="PROSITE" id="PS50057">
    <property type="entry name" value="FERM_3"/>
    <property type="match status" value="1"/>
</dbReference>
<evidence type="ECO:0000256" key="13">
    <source>
        <dbReference type="ARBA" id="ARBA00022949"/>
    </source>
</evidence>
<evidence type="ECO:0000256" key="6">
    <source>
        <dbReference type="ARBA" id="ARBA00022475"/>
    </source>
</evidence>
<evidence type="ECO:0000259" key="23">
    <source>
        <dbReference type="PROSITE" id="PS50057"/>
    </source>
</evidence>
<organism evidence="24 25">
    <name type="scientific">Strongylocentrotus purpuratus</name>
    <name type="common">Purple sea urchin</name>
    <dbReference type="NCBI Taxonomy" id="7668"/>
    <lineage>
        <taxon>Eukaryota</taxon>
        <taxon>Metazoa</taxon>
        <taxon>Echinodermata</taxon>
        <taxon>Eleutherozoa</taxon>
        <taxon>Echinozoa</taxon>
        <taxon>Echinoidea</taxon>
        <taxon>Euechinoidea</taxon>
        <taxon>Echinacea</taxon>
        <taxon>Camarodonta</taxon>
        <taxon>Echinidea</taxon>
        <taxon>Strongylocentrotidae</taxon>
        <taxon>Strongylocentrotus</taxon>
    </lineage>
</organism>
<dbReference type="CDD" id="cd14473">
    <property type="entry name" value="FERM_B-lobe"/>
    <property type="match status" value="1"/>
</dbReference>
<dbReference type="Pfam" id="PF00373">
    <property type="entry name" value="FERM_M"/>
    <property type="match status" value="1"/>
</dbReference>
<dbReference type="InterPro" id="IPR014352">
    <property type="entry name" value="FERM/acyl-CoA-bd_prot_sf"/>
</dbReference>
<feature type="binding site" evidence="19">
    <location>
        <position position="469"/>
    </location>
    <ligand>
        <name>ATP</name>
        <dbReference type="ChEBI" id="CHEBI:30616"/>
    </ligand>
</feature>
<feature type="region of interest" description="Disordered" evidence="21">
    <location>
        <begin position="754"/>
        <end position="814"/>
    </location>
</feature>
<dbReference type="FunFam" id="2.30.29.30:FF:000058">
    <property type="entry name" value="focal adhesion kinase 1 isoform X1"/>
    <property type="match status" value="1"/>
</dbReference>
<evidence type="ECO:0000256" key="8">
    <source>
        <dbReference type="ARBA" id="ARBA00022553"/>
    </source>
</evidence>
<keyword evidence="12 19" id="KW-0067">ATP-binding</keyword>
<comment type="subcellular location">
    <subcellularLocation>
        <location evidence="1">Cell junction</location>
        <location evidence="1">Focal adhesion</location>
    </subcellularLocation>
    <subcellularLocation>
        <location evidence="3">Cell membrane</location>
        <topology evidence="3">Peripheral membrane protein</topology>
        <orientation evidence="3">Cytoplasmic side</orientation>
    </subcellularLocation>
    <subcellularLocation>
        <location evidence="2">Cell projection</location>
    </subcellularLocation>
    <subcellularLocation>
        <location evidence="4">Cytoplasm</location>
    </subcellularLocation>
</comment>
<dbReference type="InterPro" id="IPR041784">
    <property type="entry name" value="FAK1/PYK2_FERM_C"/>
</dbReference>
<dbReference type="InterPro" id="IPR017441">
    <property type="entry name" value="Protein_kinase_ATP_BS"/>
</dbReference>
<dbReference type="SUPFAM" id="SSF50729">
    <property type="entry name" value="PH domain-like"/>
    <property type="match status" value="1"/>
</dbReference>
<dbReference type="GO" id="GO:0042995">
    <property type="term" value="C:cell projection"/>
    <property type="evidence" value="ECO:0007669"/>
    <property type="project" value="UniProtKB-SubCell"/>
</dbReference>
<evidence type="ECO:0000256" key="10">
    <source>
        <dbReference type="ARBA" id="ARBA00022741"/>
    </source>
</evidence>
<dbReference type="CDD" id="cd05056">
    <property type="entry name" value="PTKc_FAK"/>
    <property type="match status" value="1"/>
</dbReference>
<evidence type="ECO:0000256" key="20">
    <source>
        <dbReference type="SAM" id="Coils"/>
    </source>
</evidence>
<evidence type="ECO:0000256" key="3">
    <source>
        <dbReference type="ARBA" id="ARBA00004413"/>
    </source>
</evidence>
<dbReference type="InterPro" id="IPR036137">
    <property type="entry name" value="Focal_adhe_kin_target_dom_sf"/>
</dbReference>
<dbReference type="PROSITE" id="PS00109">
    <property type="entry name" value="PROTEIN_KINASE_TYR"/>
    <property type="match status" value="1"/>
</dbReference>
<dbReference type="Proteomes" id="UP000007110">
    <property type="component" value="Unassembled WGS sequence"/>
</dbReference>
<keyword evidence="10 19" id="KW-0547">Nucleotide-binding</keyword>
<feature type="domain" description="Protein kinase" evidence="22">
    <location>
        <begin position="438"/>
        <end position="694"/>
    </location>
</feature>
<dbReference type="InterPro" id="IPR019749">
    <property type="entry name" value="Band_41_domain"/>
</dbReference>
<dbReference type="PROSITE" id="PS00107">
    <property type="entry name" value="PROTEIN_KINASE_ATP"/>
    <property type="match status" value="1"/>
</dbReference>
<dbReference type="EnsemblMetazoa" id="XM_030983013">
    <property type="protein sequence ID" value="XP_030838873"/>
    <property type="gene ID" value="LOC105436929"/>
</dbReference>
<reference evidence="25" key="1">
    <citation type="submission" date="2015-02" db="EMBL/GenBank/DDBJ databases">
        <title>Genome sequencing for Strongylocentrotus purpuratus.</title>
        <authorList>
            <person name="Murali S."/>
            <person name="Liu Y."/>
            <person name="Vee V."/>
            <person name="English A."/>
            <person name="Wang M."/>
            <person name="Skinner E."/>
            <person name="Han Y."/>
            <person name="Muzny D.M."/>
            <person name="Worley K.C."/>
            <person name="Gibbs R.A."/>
        </authorList>
    </citation>
    <scope>NUCLEOTIDE SEQUENCE</scope>
</reference>
<dbReference type="Gene3D" id="1.10.510.10">
    <property type="entry name" value="Transferase(Phosphotransferase) domain 1"/>
    <property type="match status" value="1"/>
</dbReference>
<dbReference type="InterPro" id="IPR000299">
    <property type="entry name" value="FERM_domain"/>
</dbReference>
<feature type="coiled-coil region" evidence="20">
    <location>
        <begin position="696"/>
        <end position="750"/>
    </location>
</feature>
<dbReference type="GO" id="GO:0008284">
    <property type="term" value="P:positive regulation of cell population proliferation"/>
    <property type="evidence" value="ECO:0007669"/>
    <property type="project" value="UniProtKB-ARBA"/>
</dbReference>
<keyword evidence="9" id="KW-0808">Transferase</keyword>
<dbReference type="InterPro" id="IPR035963">
    <property type="entry name" value="FERM_2"/>
</dbReference>
<keyword evidence="14" id="KW-0472">Membrane</keyword>
<dbReference type="InterPro" id="IPR029071">
    <property type="entry name" value="Ubiquitin-like_domsf"/>
</dbReference>
<dbReference type="SMART" id="SM00219">
    <property type="entry name" value="TyrKc"/>
    <property type="match status" value="1"/>
</dbReference>
<dbReference type="InterPro" id="IPR049385">
    <property type="entry name" value="FAK1-like_FERM_C"/>
</dbReference>
<comment type="catalytic activity">
    <reaction evidence="17">
        <text>L-tyrosyl-[protein] + ATP = O-phospho-L-tyrosyl-[protein] + ADP + H(+)</text>
        <dbReference type="Rhea" id="RHEA:10596"/>
        <dbReference type="Rhea" id="RHEA-COMP:10136"/>
        <dbReference type="Rhea" id="RHEA-COMP:20101"/>
        <dbReference type="ChEBI" id="CHEBI:15378"/>
        <dbReference type="ChEBI" id="CHEBI:30616"/>
        <dbReference type="ChEBI" id="CHEBI:46858"/>
        <dbReference type="ChEBI" id="CHEBI:61978"/>
        <dbReference type="ChEBI" id="CHEBI:456216"/>
        <dbReference type="EC" id="2.7.10.2"/>
    </reaction>
</comment>
<keyword evidence="13" id="KW-0965">Cell junction</keyword>
<dbReference type="FunFam" id="1.20.80.10:FF:000004">
    <property type="entry name" value="Protein-tyrosine kinase 2-beta isoform 1"/>
    <property type="match status" value="1"/>
</dbReference>
<evidence type="ECO:0000256" key="17">
    <source>
        <dbReference type="ARBA" id="ARBA00051245"/>
    </source>
</evidence>
<dbReference type="RefSeq" id="XP_030838873.1">
    <property type="nucleotide sequence ID" value="XM_030983013.1"/>
</dbReference>
<reference evidence="24" key="2">
    <citation type="submission" date="2021-01" db="UniProtKB">
        <authorList>
            <consortium name="EnsemblMetazoa"/>
        </authorList>
    </citation>
    <scope>IDENTIFICATION</scope>
</reference>
<dbReference type="AlphaFoldDB" id="A0A7M7SXN0"/>
<dbReference type="Gene3D" id="3.30.200.20">
    <property type="entry name" value="Phosphorylase Kinase, domain 1"/>
    <property type="match status" value="1"/>
</dbReference>
<evidence type="ECO:0000256" key="5">
    <source>
        <dbReference type="ARBA" id="ARBA00011903"/>
    </source>
</evidence>
<dbReference type="Gene3D" id="1.20.120.330">
    <property type="entry name" value="Nucleotidyltransferases domain 2"/>
    <property type="match status" value="1"/>
</dbReference>
<evidence type="ECO:0000256" key="14">
    <source>
        <dbReference type="ARBA" id="ARBA00023136"/>
    </source>
</evidence>
<dbReference type="GO" id="GO:0007172">
    <property type="term" value="P:signal complex assembly"/>
    <property type="evidence" value="ECO:0007669"/>
    <property type="project" value="InterPro"/>
</dbReference>
<evidence type="ECO:0000256" key="18">
    <source>
        <dbReference type="ARBA" id="ARBA00061333"/>
    </source>
</evidence>
<dbReference type="CTD" id="5747"/>
<feature type="compositionally biased region" description="Polar residues" evidence="21">
    <location>
        <begin position="385"/>
        <end position="395"/>
    </location>
</feature>
<evidence type="ECO:0000256" key="21">
    <source>
        <dbReference type="SAM" id="MobiDB-lite"/>
    </source>
</evidence>
<dbReference type="GO" id="GO:0005886">
    <property type="term" value="C:plasma membrane"/>
    <property type="evidence" value="ECO:0007669"/>
    <property type="project" value="UniProtKB-SubCell"/>
</dbReference>
<keyword evidence="16" id="KW-0966">Cell projection</keyword>
<protein>
    <recommendedName>
        <fullName evidence="5">non-specific protein-tyrosine kinase</fullName>
        <ecNumber evidence="5">2.7.10.2</ecNumber>
    </recommendedName>
</protein>
<evidence type="ECO:0000256" key="4">
    <source>
        <dbReference type="ARBA" id="ARBA00004496"/>
    </source>
</evidence>
<accession>A0A7M7SXN0</accession>
<dbReference type="Gene3D" id="1.20.80.10">
    <property type="match status" value="1"/>
</dbReference>
<evidence type="ECO:0000256" key="7">
    <source>
        <dbReference type="ARBA" id="ARBA00022490"/>
    </source>
</evidence>
<dbReference type="PANTHER" id="PTHR46221:SF9">
    <property type="entry name" value="NON-SPECIFIC PROTEIN-TYROSINE KINASE"/>
    <property type="match status" value="1"/>
</dbReference>
<dbReference type="GO" id="GO:0005925">
    <property type="term" value="C:focal adhesion"/>
    <property type="evidence" value="ECO:0007669"/>
    <property type="project" value="UniProtKB-SubCell"/>
</dbReference>
<dbReference type="Pfam" id="PF18038">
    <property type="entry name" value="FERM_N_2"/>
    <property type="match status" value="1"/>
</dbReference>
<dbReference type="GO" id="GO:0004715">
    <property type="term" value="F:non-membrane spanning protein tyrosine kinase activity"/>
    <property type="evidence" value="ECO:0007669"/>
    <property type="project" value="UniProtKB-EC"/>
</dbReference>
<dbReference type="Pfam" id="PF21477">
    <property type="entry name" value="FERM_C_FAK1"/>
    <property type="match status" value="1"/>
</dbReference>
<feature type="region of interest" description="Disordered" evidence="21">
    <location>
        <begin position="829"/>
        <end position="859"/>
    </location>
</feature>
<dbReference type="InterPro" id="IPR019748">
    <property type="entry name" value="FERM_central"/>
</dbReference>
<keyword evidence="8" id="KW-0597">Phosphoprotein</keyword>
<dbReference type="InterPro" id="IPR005189">
    <property type="entry name" value="Focal_adhesion_kin_target_dom"/>
</dbReference>
<dbReference type="SUPFAM" id="SSF47031">
    <property type="entry name" value="Second domain of FERM"/>
    <property type="match status" value="1"/>
</dbReference>
<dbReference type="InterPro" id="IPR041390">
    <property type="entry name" value="FADK_N"/>
</dbReference>
<dbReference type="SUPFAM" id="SSF56112">
    <property type="entry name" value="Protein kinase-like (PK-like)"/>
    <property type="match status" value="1"/>
</dbReference>
<evidence type="ECO:0000256" key="1">
    <source>
        <dbReference type="ARBA" id="ARBA00004246"/>
    </source>
</evidence>